<protein>
    <submittedName>
        <fullName evidence="2">Uncharacterized protein</fullName>
    </submittedName>
</protein>
<dbReference type="RefSeq" id="WP_193993140.1">
    <property type="nucleotide sequence ID" value="NZ_JADEXP010000080.1"/>
</dbReference>
<dbReference type="AlphaFoldDB" id="A0A928X4N9"/>
<accession>A0A928X4N9</accession>
<reference evidence="2" key="1">
    <citation type="submission" date="2020-10" db="EMBL/GenBank/DDBJ databases">
        <authorList>
            <person name="Castelo-Branco R."/>
            <person name="Eusebio N."/>
            <person name="Adriana R."/>
            <person name="Vieira A."/>
            <person name="Brugerolle De Fraissinette N."/>
            <person name="Rezende De Castro R."/>
            <person name="Schneider M.P."/>
            <person name="Vasconcelos V."/>
            <person name="Leao P.N."/>
        </authorList>
    </citation>
    <scope>NUCLEOTIDE SEQUENCE</scope>
    <source>
        <strain evidence="2">LEGE 11479</strain>
    </source>
</reference>
<gene>
    <name evidence="2" type="ORF">IQ260_10945</name>
</gene>
<dbReference type="Proteomes" id="UP000615026">
    <property type="component" value="Unassembled WGS sequence"/>
</dbReference>
<keyword evidence="3" id="KW-1185">Reference proteome</keyword>
<feature type="transmembrane region" description="Helical" evidence="1">
    <location>
        <begin position="32"/>
        <end position="58"/>
    </location>
</feature>
<organism evidence="2 3">
    <name type="scientific">Leptolyngbya cf. ectocarpi LEGE 11479</name>
    <dbReference type="NCBI Taxonomy" id="1828722"/>
    <lineage>
        <taxon>Bacteria</taxon>
        <taxon>Bacillati</taxon>
        <taxon>Cyanobacteriota</taxon>
        <taxon>Cyanophyceae</taxon>
        <taxon>Leptolyngbyales</taxon>
        <taxon>Leptolyngbyaceae</taxon>
        <taxon>Leptolyngbya group</taxon>
        <taxon>Leptolyngbya</taxon>
    </lineage>
</organism>
<evidence type="ECO:0000313" key="3">
    <source>
        <dbReference type="Proteomes" id="UP000615026"/>
    </source>
</evidence>
<evidence type="ECO:0000256" key="1">
    <source>
        <dbReference type="SAM" id="Phobius"/>
    </source>
</evidence>
<keyword evidence="1" id="KW-1133">Transmembrane helix</keyword>
<evidence type="ECO:0000313" key="2">
    <source>
        <dbReference type="EMBL" id="MBE9067173.1"/>
    </source>
</evidence>
<keyword evidence="1" id="KW-0812">Transmembrane</keyword>
<feature type="transmembrane region" description="Helical" evidence="1">
    <location>
        <begin position="79"/>
        <end position="97"/>
    </location>
</feature>
<keyword evidence="1" id="KW-0472">Membrane</keyword>
<comment type="caution">
    <text evidence="2">The sequence shown here is derived from an EMBL/GenBank/DDBJ whole genome shotgun (WGS) entry which is preliminary data.</text>
</comment>
<name>A0A928X4N9_LEPEC</name>
<dbReference type="EMBL" id="JADEXP010000080">
    <property type="protein sequence ID" value="MBE9067173.1"/>
    <property type="molecule type" value="Genomic_DNA"/>
</dbReference>
<proteinExistence type="predicted"/>
<sequence length="123" mass="14356">MIIFAFPFGLMALWDLFTTVFGTWSSLQQYNPFLGLMISILLAIFILTILFLGFQYMLENAHYFSLHKRGLDGLEAQKLLYIIFLFVFPISFVYDFYTSYLGNKVFFFEGAITPDDHLISRFA</sequence>